<organism evidence="3 4">
    <name type="scientific">Aquatica leii</name>
    <dbReference type="NCBI Taxonomy" id="1421715"/>
    <lineage>
        <taxon>Eukaryota</taxon>
        <taxon>Metazoa</taxon>
        <taxon>Ecdysozoa</taxon>
        <taxon>Arthropoda</taxon>
        <taxon>Hexapoda</taxon>
        <taxon>Insecta</taxon>
        <taxon>Pterygota</taxon>
        <taxon>Neoptera</taxon>
        <taxon>Endopterygota</taxon>
        <taxon>Coleoptera</taxon>
        <taxon>Polyphaga</taxon>
        <taxon>Elateriformia</taxon>
        <taxon>Elateroidea</taxon>
        <taxon>Lampyridae</taxon>
        <taxon>Luciolinae</taxon>
        <taxon>Aquatica</taxon>
    </lineage>
</organism>
<feature type="compositionally biased region" description="Basic and acidic residues" evidence="1">
    <location>
        <begin position="100"/>
        <end position="118"/>
    </location>
</feature>
<evidence type="ECO:0000256" key="1">
    <source>
        <dbReference type="SAM" id="MobiDB-lite"/>
    </source>
</evidence>
<dbReference type="InterPro" id="IPR040219">
    <property type="entry name" value="KIAA1143-like"/>
</dbReference>
<protein>
    <recommendedName>
        <fullName evidence="2">DUF4604 domain-containing protein</fullName>
    </recommendedName>
</protein>
<dbReference type="Pfam" id="PF15377">
    <property type="entry name" value="DUF4604"/>
    <property type="match status" value="1"/>
</dbReference>
<dbReference type="AlphaFoldDB" id="A0AAN7SQ19"/>
<dbReference type="EMBL" id="JARPUR010000004">
    <property type="protein sequence ID" value="KAK4877230.1"/>
    <property type="molecule type" value="Genomic_DNA"/>
</dbReference>
<evidence type="ECO:0000259" key="2">
    <source>
        <dbReference type="Pfam" id="PF15377"/>
    </source>
</evidence>
<evidence type="ECO:0000313" key="4">
    <source>
        <dbReference type="Proteomes" id="UP001353858"/>
    </source>
</evidence>
<dbReference type="Proteomes" id="UP001353858">
    <property type="component" value="Unassembled WGS sequence"/>
</dbReference>
<reference evidence="4" key="1">
    <citation type="submission" date="2023-01" db="EMBL/GenBank/DDBJ databases">
        <title>Key to firefly adult light organ development and bioluminescence: homeobox transcription factors regulate luciferase expression and transportation to peroxisome.</title>
        <authorList>
            <person name="Fu X."/>
        </authorList>
    </citation>
    <scope>NUCLEOTIDE SEQUENCE [LARGE SCALE GENOMIC DNA]</scope>
</reference>
<feature type="domain" description="DUF4604" evidence="2">
    <location>
        <begin position="4"/>
        <end position="109"/>
    </location>
</feature>
<evidence type="ECO:0000313" key="3">
    <source>
        <dbReference type="EMBL" id="KAK4877230.1"/>
    </source>
</evidence>
<name>A0AAN7SQ19_9COLE</name>
<feature type="compositionally biased region" description="Basic and acidic residues" evidence="1">
    <location>
        <begin position="73"/>
        <end position="82"/>
    </location>
</feature>
<proteinExistence type="predicted"/>
<accession>A0AAN7SQ19</accession>
<keyword evidence="4" id="KW-1185">Reference proteome</keyword>
<gene>
    <name evidence="3" type="ORF">RN001_009736</name>
</gene>
<dbReference type="InterPro" id="IPR027911">
    <property type="entry name" value="DUF4604"/>
</dbReference>
<dbReference type="PANTHER" id="PTHR31195:SF2">
    <property type="entry name" value="GEO02494P1"/>
    <property type="match status" value="1"/>
</dbReference>
<sequence>MSKRNITFTEPEEPIFLKRIKQQAGYKEGPTIQTKKEALDLATEEDFEDTTEEQPTVVVLNPGDLSAEEAVEEAQKLKKQAEEAPADLTAPIVFKRPSKSTKDPSSKTKKNEENTVKTKKEKSKPLLSFDDEEDDD</sequence>
<feature type="compositionally biased region" description="Acidic residues" evidence="1">
    <location>
        <begin position="42"/>
        <end position="52"/>
    </location>
</feature>
<dbReference type="PANTHER" id="PTHR31195">
    <property type="entry name" value="GEO02494P1"/>
    <property type="match status" value="1"/>
</dbReference>
<comment type="caution">
    <text evidence="3">The sequence shown here is derived from an EMBL/GenBank/DDBJ whole genome shotgun (WGS) entry which is preliminary data.</text>
</comment>
<feature type="region of interest" description="Disordered" evidence="1">
    <location>
        <begin position="23"/>
        <end position="136"/>
    </location>
</feature>